<keyword evidence="10" id="KW-1185">Reference proteome</keyword>
<keyword evidence="4" id="KW-1003">Cell membrane</keyword>
<reference evidence="9" key="2">
    <citation type="journal article" date="2019" name="Genome Biol. Evol.">
        <title>Day and night: Metabolic profiles and evolutionary relationships of six axenic non-marine cyanobacteria.</title>
        <authorList>
            <person name="Will S.E."/>
            <person name="Henke P."/>
            <person name="Boedeker C."/>
            <person name="Huang S."/>
            <person name="Brinkmann H."/>
            <person name="Rohde M."/>
            <person name="Jarek M."/>
            <person name="Friedl T."/>
            <person name="Seufert S."/>
            <person name="Schumacher M."/>
            <person name="Overmann J."/>
            <person name="Neumann-Schaal M."/>
            <person name="Petersen J."/>
        </authorList>
    </citation>
    <scope>NUCLEOTIDE SEQUENCE [LARGE SCALE GENOMIC DNA]</scope>
    <source>
        <strain evidence="9">PCC 7102</strain>
    </source>
</reference>
<feature type="transmembrane region" description="Helical" evidence="8">
    <location>
        <begin position="158"/>
        <end position="177"/>
    </location>
</feature>
<keyword evidence="6 8" id="KW-1133">Transmembrane helix</keyword>
<evidence type="ECO:0000313" key="10">
    <source>
        <dbReference type="Proteomes" id="UP000271624"/>
    </source>
</evidence>
<dbReference type="RefSeq" id="WP_127079734.1">
    <property type="nucleotide sequence ID" value="NZ_RSCL01000002.1"/>
</dbReference>
<feature type="transmembrane region" description="Helical" evidence="8">
    <location>
        <begin position="184"/>
        <end position="205"/>
    </location>
</feature>
<keyword evidence="7 8" id="KW-0472">Membrane</keyword>
<evidence type="ECO:0000256" key="4">
    <source>
        <dbReference type="ARBA" id="ARBA00022475"/>
    </source>
</evidence>
<feature type="transmembrane region" description="Helical" evidence="8">
    <location>
        <begin position="36"/>
        <end position="52"/>
    </location>
</feature>
<evidence type="ECO:0000256" key="7">
    <source>
        <dbReference type="ARBA" id="ARBA00023136"/>
    </source>
</evidence>
<evidence type="ECO:0000256" key="3">
    <source>
        <dbReference type="ARBA" id="ARBA00022448"/>
    </source>
</evidence>
<dbReference type="InterPro" id="IPR004776">
    <property type="entry name" value="Mem_transp_PIN-like"/>
</dbReference>
<organism evidence="9 10">
    <name type="scientific">Dulcicalothrix desertica PCC 7102</name>
    <dbReference type="NCBI Taxonomy" id="232991"/>
    <lineage>
        <taxon>Bacteria</taxon>
        <taxon>Bacillati</taxon>
        <taxon>Cyanobacteriota</taxon>
        <taxon>Cyanophyceae</taxon>
        <taxon>Nostocales</taxon>
        <taxon>Calotrichaceae</taxon>
        <taxon>Dulcicalothrix</taxon>
    </lineage>
</organism>
<proteinExistence type="inferred from homology"/>
<feature type="transmembrane region" description="Helical" evidence="8">
    <location>
        <begin position="59"/>
        <end position="81"/>
    </location>
</feature>
<keyword evidence="5 8" id="KW-0812">Transmembrane</keyword>
<comment type="subcellular location">
    <subcellularLocation>
        <location evidence="1">Cell membrane</location>
        <topology evidence="1">Multi-pass membrane protein</topology>
    </subcellularLocation>
</comment>
<evidence type="ECO:0000256" key="1">
    <source>
        <dbReference type="ARBA" id="ARBA00004651"/>
    </source>
</evidence>
<dbReference type="Pfam" id="PF03547">
    <property type="entry name" value="Mem_trans"/>
    <property type="match status" value="2"/>
</dbReference>
<dbReference type="InterPro" id="IPR038770">
    <property type="entry name" value="Na+/solute_symporter_sf"/>
</dbReference>
<evidence type="ECO:0000256" key="2">
    <source>
        <dbReference type="ARBA" id="ARBA00010145"/>
    </source>
</evidence>
<dbReference type="GO" id="GO:0055085">
    <property type="term" value="P:transmembrane transport"/>
    <property type="evidence" value="ECO:0007669"/>
    <property type="project" value="InterPro"/>
</dbReference>
<sequence length="302" mass="32535">MSSLIELYAKLLGLALIGFILGRTLPATVPVRLGKLLFWVGVPTSIIAFLRKTDLSGQIWIAPAIAFTAIFFGALLCWLAIRIKKSSLQKPTQGSLLLASMVGNTGYLGYPVILSLVGTQYFAWALFYDLLGTTIGAYGLGVALAAQYGGNVNNYWNVIKAIIINPALWSFAAGLLIRQITLPTLVVSCLDVIAWSSIAASLILIGMRLSKLTSWGSLKLASISLTIKMIIVPLILGISLSSFGLTGKTAQVLVLQMAMPPAFATLVLAETFNLDRELAVTTLAVGSMILLITLPLWLWFFR</sequence>
<comment type="similarity">
    <text evidence="2">Belongs to the auxin efflux carrier (TC 2.A.69) family.</text>
</comment>
<comment type="caution">
    <text evidence="9">The sequence shown here is derived from an EMBL/GenBank/DDBJ whole genome shotgun (WGS) entry which is preliminary data.</text>
</comment>
<dbReference type="Proteomes" id="UP000271624">
    <property type="component" value="Unassembled WGS sequence"/>
</dbReference>
<reference evidence="9" key="1">
    <citation type="submission" date="2018-12" db="EMBL/GenBank/DDBJ databases">
        <authorList>
            <person name="Will S."/>
            <person name="Neumann-Schaal M."/>
            <person name="Henke P."/>
        </authorList>
    </citation>
    <scope>NUCLEOTIDE SEQUENCE</scope>
    <source>
        <strain evidence="9">PCC 7102</strain>
    </source>
</reference>
<dbReference type="OrthoDB" id="419762at2"/>
<gene>
    <name evidence="9" type="ORF">DSM106972_011660</name>
</gene>
<evidence type="ECO:0000313" key="9">
    <source>
        <dbReference type="EMBL" id="RUT09113.1"/>
    </source>
</evidence>
<protein>
    <recommendedName>
        <fullName evidence="11">Transporter</fullName>
    </recommendedName>
</protein>
<dbReference type="Gene3D" id="1.20.1530.20">
    <property type="match status" value="1"/>
</dbReference>
<dbReference type="GO" id="GO:0005886">
    <property type="term" value="C:plasma membrane"/>
    <property type="evidence" value="ECO:0007669"/>
    <property type="project" value="UniProtKB-SubCell"/>
</dbReference>
<feature type="transmembrane region" description="Helical" evidence="8">
    <location>
        <begin position="252"/>
        <end position="272"/>
    </location>
</feature>
<evidence type="ECO:0000256" key="8">
    <source>
        <dbReference type="SAM" id="Phobius"/>
    </source>
</evidence>
<dbReference type="PANTHER" id="PTHR36838:SF1">
    <property type="entry name" value="SLR1864 PROTEIN"/>
    <property type="match status" value="1"/>
</dbReference>
<evidence type="ECO:0000256" key="6">
    <source>
        <dbReference type="ARBA" id="ARBA00022989"/>
    </source>
</evidence>
<feature type="transmembrane region" description="Helical" evidence="8">
    <location>
        <begin position="225"/>
        <end position="245"/>
    </location>
</feature>
<evidence type="ECO:0000256" key="5">
    <source>
        <dbReference type="ARBA" id="ARBA00022692"/>
    </source>
</evidence>
<dbReference type="PANTHER" id="PTHR36838">
    <property type="entry name" value="AUXIN EFFLUX CARRIER FAMILY PROTEIN"/>
    <property type="match status" value="1"/>
</dbReference>
<feature type="transmembrane region" description="Helical" evidence="8">
    <location>
        <begin position="93"/>
        <end position="114"/>
    </location>
</feature>
<accession>A0A3S1CUZ9</accession>
<name>A0A3S1CUZ9_9CYAN</name>
<evidence type="ECO:0008006" key="11">
    <source>
        <dbReference type="Google" id="ProtNLM"/>
    </source>
</evidence>
<feature type="transmembrane region" description="Helical" evidence="8">
    <location>
        <begin position="278"/>
        <end position="301"/>
    </location>
</feature>
<dbReference type="AlphaFoldDB" id="A0A3S1CUZ9"/>
<dbReference type="EMBL" id="RSCL01000002">
    <property type="protein sequence ID" value="RUT09113.1"/>
    <property type="molecule type" value="Genomic_DNA"/>
</dbReference>
<feature type="transmembrane region" description="Helical" evidence="8">
    <location>
        <begin position="121"/>
        <end position="146"/>
    </location>
</feature>
<keyword evidence="3" id="KW-0813">Transport</keyword>